<name>A0A2P2LF46_RHIMU</name>
<protein>
    <submittedName>
        <fullName evidence="2">Uncharacterized protein</fullName>
    </submittedName>
</protein>
<accession>A0A2P2LF46</accession>
<proteinExistence type="predicted"/>
<evidence type="ECO:0000256" key="1">
    <source>
        <dbReference type="SAM" id="MobiDB-lite"/>
    </source>
</evidence>
<sequence length="59" mass="6417">MNFSLGSAKLNNKRPTRVSAKASTLPKDSILVKSGPSPVITMLTETPIFHLQVHESIVK</sequence>
<reference evidence="2" key="1">
    <citation type="submission" date="2018-02" db="EMBL/GenBank/DDBJ databases">
        <title>Rhizophora mucronata_Transcriptome.</title>
        <authorList>
            <person name="Meera S.P."/>
            <person name="Sreeshan A."/>
            <person name="Augustine A."/>
        </authorList>
    </citation>
    <scope>NUCLEOTIDE SEQUENCE</scope>
    <source>
        <tissue evidence="2">Leaf</tissue>
    </source>
</reference>
<evidence type="ECO:0000313" key="2">
    <source>
        <dbReference type="EMBL" id="MBX16591.1"/>
    </source>
</evidence>
<dbReference type="EMBL" id="GGEC01036107">
    <property type="protein sequence ID" value="MBX16591.1"/>
    <property type="molecule type" value="Transcribed_RNA"/>
</dbReference>
<feature type="region of interest" description="Disordered" evidence="1">
    <location>
        <begin position="1"/>
        <end position="25"/>
    </location>
</feature>
<dbReference type="AlphaFoldDB" id="A0A2P2LF46"/>
<organism evidence="2">
    <name type="scientific">Rhizophora mucronata</name>
    <name type="common">Asiatic mangrove</name>
    <dbReference type="NCBI Taxonomy" id="61149"/>
    <lineage>
        <taxon>Eukaryota</taxon>
        <taxon>Viridiplantae</taxon>
        <taxon>Streptophyta</taxon>
        <taxon>Embryophyta</taxon>
        <taxon>Tracheophyta</taxon>
        <taxon>Spermatophyta</taxon>
        <taxon>Magnoliopsida</taxon>
        <taxon>eudicotyledons</taxon>
        <taxon>Gunneridae</taxon>
        <taxon>Pentapetalae</taxon>
        <taxon>rosids</taxon>
        <taxon>fabids</taxon>
        <taxon>Malpighiales</taxon>
        <taxon>Rhizophoraceae</taxon>
        <taxon>Rhizophora</taxon>
    </lineage>
</organism>